<evidence type="ECO:0000313" key="2">
    <source>
        <dbReference type="EMBL" id="VVT45746.1"/>
    </source>
</evidence>
<keyword evidence="3" id="KW-1185">Reference proteome</keyword>
<dbReference type="Proteomes" id="UP000398389">
    <property type="component" value="Unassembled WGS sequence"/>
</dbReference>
<protein>
    <submittedName>
        <fullName evidence="2">Uncharacterized protein</fullName>
    </submittedName>
</protein>
<accession>A0A5E8B2Q5</accession>
<dbReference type="PANTHER" id="PTHR28218">
    <property type="entry name" value="VPS4-ASSOCIATED PROTEIN 1"/>
    <property type="match status" value="1"/>
</dbReference>
<name>A0A5E8B2Q5_9ASCO</name>
<dbReference type="OrthoDB" id="2158714at2759"/>
<dbReference type="AlphaFoldDB" id="A0A5E8B2Q5"/>
<reference evidence="2 3" key="1">
    <citation type="submission" date="2019-09" db="EMBL/GenBank/DDBJ databases">
        <authorList>
            <person name="Brejova B."/>
        </authorList>
    </citation>
    <scope>NUCLEOTIDE SEQUENCE [LARGE SCALE GENOMIC DNA]</scope>
</reference>
<dbReference type="PANTHER" id="PTHR28218:SF1">
    <property type="entry name" value="VPS4-ASSOCIATED PROTEIN 1"/>
    <property type="match status" value="1"/>
</dbReference>
<proteinExistence type="predicted"/>
<feature type="compositionally biased region" description="Basic and acidic residues" evidence="1">
    <location>
        <begin position="100"/>
        <end position="120"/>
    </location>
</feature>
<dbReference type="RefSeq" id="XP_031851484.1">
    <property type="nucleotide sequence ID" value="XM_031995593.1"/>
</dbReference>
<evidence type="ECO:0000313" key="3">
    <source>
        <dbReference type="Proteomes" id="UP000398389"/>
    </source>
</evidence>
<sequence>MASKQIVPPFKNIYHKRLVAQASSRACFICCKPTATVLVSNDGKDTGFATPVIDQEVENAKSKLAQIEPEITALTQSVTAKRKEAEPGYLASFFKKKSKDTEKKDDKKDSKKDDKEENKETSSAALTTNNSWDREQALLDKLLETQESLKAIIDKPPRVFNLDKHYYIMRINSHRSAQLSKKVDQMLSNPLTFPKVPTHIPGSEQKQEPKSSQSPNGSAITILETIFVIFIS</sequence>
<dbReference type="GeneID" id="43579693"/>
<feature type="region of interest" description="Disordered" evidence="1">
    <location>
        <begin position="197"/>
        <end position="217"/>
    </location>
</feature>
<dbReference type="InterPro" id="IPR013640">
    <property type="entry name" value="Vfa1"/>
</dbReference>
<dbReference type="Pfam" id="PF08432">
    <property type="entry name" value="Vfa1"/>
    <property type="match status" value="1"/>
</dbReference>
<dbReference type="GO" id="GO:0005768">
    <property type="term" value="C:endosome"/>
    <property type="evidence" value="ECO:0007669"/>
    <property type="project" value="TreeGrafter"/>
</dbReference>
<dbReference type="GO" id="GO:0007034">
    <property type="term" value="P:vacuolar transport"/>
    <property type="evidence" value="ECO:0007669"/>
    <property type="project" value="TreeGrafter"/>
</dbReference>
<gene>
    <name evidence="2" type="ORF">SAPINGB_P000870</name>
</gene>
<dbReference type="EMBL" id="CABVLU010000001">
    <property type="protein sequence ID" value="VVT45746.1"/>
    <property type="molecule type" value="Genomic_DNA"/>
</dbReference>
<evidence type="ECO:0000256" key="1">
    <source>
        <dbReference type="SAM" id="MobiDB-lite"/>
    </source>
</evidence>
<feature type="region of interest" description="Disordered" evidence="1">
    <location>
        <begin position="100"/>
        <end position="129"/>
    </location>
</feature>
<organism evidence="2 3">
    <name type="scientific">Magnusiomyces paraingens</name>
    <dbReference type="NCBI Taxonomy" id="2606893"/>
    <lineage>
        <taxon>Eukaryota</taxon>
        <taxon>Fungi</taxon>
        <taxon>Dikarya</taxon>
        <taxon>Ascomycota</taxon>
        <taxon>Saccharomycotina</taxon>
        <taxon>Dipodascomycetes</taxon>
        <taxon>Dipodascales</taxon>
        <taxon>Dipodascaceae</taxon>
        <taxon>Magnusiomyces</taxon>
    </lineage>
</organism>